<comment type="caution">
    <text evidence="1">The sequence shown here is derived from an EMBL/GenBank/DDBJ whole genome shotgun (WGS) entry which is preliminary data.</text>
</comment>
<reference evidence="1 2" key="1">
    <citation type="journal article" date="2014" name="PLoS Genet.">
        <title>Phylogenetically driven sequencing of extremely halophilic archaea reveals strategies for static and dynamic osmo-response.</title>
        <authorList>
            <person name="Becker E.A."/>
            <person name="Seitzer P.M."/>
            <person name="Tritt A."/>
            <person name="Larsen D."/>
            <person name="Krusor M."/>
            <person name="Yao A.I."/>
            <person name="Wu D."/>
            <person name="Madern D."/>
            <person name="Eisen J.A."/>
            <person name="Darling A.E."/>
            <person name="Facciotti M.T."/>
        </authorList>
    </citation>
    <scope>NUCLEOTIDE SEQUENCE [LARGE SCALE GENOMIC DNA]</scope>
    <source>
        <strain evidence="1 2">DSM 18795</strain>
    </source>
</reference>
<accession>L9XZZ7</accession>
<proteinExistence type="predicted"/>
<sequence>MCLIVGEPVSLEYQPREDPPLRFGIDFTNSFIQVLINKIITNRISCFIKGFLWLYFFTRSIHNGVVFSKHSKCWSECSNHHIYFCHFGITFVHFSRSFTGNLSSLQSHIFPKSRGTLLLLPLFAAKKNRTFNSIFPRGHQTNRTFSTHRMACFN</sequence>
<name>L9XZZ7_9EURY</name>
<keyword evidence="2" id="KW-1185">Reference proteome</keyword>
<organism evidence="1 2">
    <name type="scientific">Natronococcus jeotgali DSM 18795</name>
    <dbReference type="NCBI Taxonomy" id="1227498"/>
    <lineage>
        <taxon>Archaea</taxon>
        <taxon>Methanobacteriati</taxon>
        <taxon>Methanobacteriota</taxon>
        <taxon>Stenosarchaea group</taxon>
        <taxon>Halobacteria</taxon>
        <taxon>Halobacteriales</taxon>
        <taxon>Natrialbaceae</taxon>
        <taxon>Natronococcus</taxon>
    </lineage>
</organism>
<gene>
    <name evidence="1" type="ORF">C492_00135</name>
</gene>
<dbReference type="Proteomes" id="UP000011531">
    <property type="component" value="Unassembled WGS sequence"/>
</dbReference>
<evidence type="ECO:0000313" key="2">
    <source>
        <dbReference type="Proteomes" id="UP000011531"/>
    </source>
</evidence>
<protein>
    <submittedName>
        <fullName evidence="1">Uncharacterized protein</fullName>
    </submittedName>
</protein>
<dbReference type="AlphaFoldDB" id="L9XZZ7"/>
<dbReference type="STRING" id="1227498.C492_00135"/>
<evidence type="ECO:0000313" key="1">
    <source>
        <dbReference type="EMBL" id="ELY67375.1"/>
    </source>
</evidence>
<dbReference type="EMBL" id="AOIA01000006">
    <property type="protein sequence ID" value="ELY67375.1"/>
    <property type="molecule type" value="Genomic_DNA"/>
</dbReference>